<reference evidence="1 2" key="1">
    <citation type="journal article" date="2018" name="Int. J. Food Microbiol.">
        <title>Growth of Carnobacterium spp. isolated from chilled vacuum-packaged meat under relevant acidic conditions.</title>
        <authorList>
            <person name="Zhang P."/>
            <person name="Badoni M."/>
            <person name="Ganzle M."/>
            <person name="Yang X."/>
        </authorList>
    </citation>
    <scope>NUCLEOTIDE SEQUENCE [LARGE SCALE GENOMIC DNA]</scope>
    <source>
        <strain evidence="1 2">B2</strain>
    </source>
</reference>
<dbReference type="Proteomes" id="UP000297938">
    <property type="component" value="Unassembled WGS sequence"/>
</dbReference>
<dbReference type="EMBL" id="NRPP01000007">
    <property type="protein sequence ID" value="TFJ28699.1"/>
    <property type="molecule type" value="Genomic_DNA"/>
</dbReference>
<proteinExistence type="predicted"/>
<organism evidence="1 2">
    <name type="scientific">Carnobacterium divergens</name>
    <name type="common">Lactobacillus divergens</name>
    <dbReference type="NCBI Taxonomy" id="2748"/>
    <lineage>
        <taxon>Bacteria</taxon>
        <taxon>Bacillati</taxon>
        <taxon>Bacillota</taxon>
        <taxon>Bacilli</taxon>
        <taxon>Lactobacillales</taxon>
        <taxon>Carnobacteriaceae</taxon>
        <taxon>Carnobacterium</taxon>
    </lineage>
</organism>
<name>A0A2R7ZU77_CARDV</name>
<accession>A0A2R7ZU77</accession>
<sequence>MDYGKCLDDKMEEQLTIYQNIELVKALNRAQTNILNYAQYCDELINNKKAIDNVPTELLMTAADESVFIMKQYCLLEERYIQLTKTVKETFH</sequence>
<gene>
    <name evidence="1" type="ORF">CKN69_03985</name>
</gene>
<comment type="caution">
    <text evidence="1">The sequence shown here is derived from an EMBL/GenBank/DDBJ whole genome shotgun (WGS) entry which is preliminary data.</text>
</comment>
<evidence type="ECO:0000313" key="1">
    <source>
        <dbReference type="EMBL" id="TFJ28699.1"/>
    </source>
</evidence>
<dbReference type="RefSeq" id="WP_109841183.1">
    <property type="nucleotide sequence ID" value="NZ_JALRMP010000002.1"/>
</dbReference>
<evidence type="ECO:0000313" key="2">
    <source>
        <dbReference type="Proteomes" id="UP000297938"/>
    </source>
</evidence>
<dbReference type="STRING" id="2748.CDIV41_270181"/>
<protein>
    <submittedName>
        <fullName evidence="1">Uncharacterized protein</fullName>
    </submittedName>
</protein>
<dbReference type="AlphaFoldDB" id="A0A2R7ZU77"/>